<evidence type="ECO:0000313" key="1">
    <source>
        <dbReference type="EMBL" id="KKN33449.1"/>
    </source>
</evidence>
<evidence type="ECO:0008006" key="2">
    <source>
        <dbReference type="Google" id="ProtNLM"/>
    </source>
</evidence>
<dbReference type="AlphaFoldDB" id="A0A0F9PTH9"/>
<accession>A0A0F9PTH9</accession>
<reference evidence="1" key="1">
    <citation type="journal article" date="2015" name="Nature">
        <title>Complex archaea that bridge the gap between prokaryotes and eukaryotes.</title>
        <authorList>
            <person name="Spang A."/>
            <person name="Saw J.H."/>
            <person name="Jorgensen S.L."/>
            <person name="Zaremba-Niedzwiedzka K."/>
            <person name="Martijn J."/>
            <person name="Lind A.E."/>
            <person name="van Eijk R."/>
            <person name="Schleper C."/>
            <person name="Guy L."/>
            <person name="Ettema T.J."/>
        </authorList>
    </citation>
    <scope>NUCLEOTIDE SEQUENCE</scope>
</reference>
<protein>
    <recommendedName>
        <fullName evidence="2">DUF559 domain-containing protein</fullName>
    </recommendedName>
</protein>
<organism evidence="1">
    <name type="scientific">marine sediment metagenome</name>
    <dbReference type="NCBI Taxonomy" id="412755"/>
    <lineage>
        <taxon>unclassified sequences</taxon>
        <taxon>metagenomes</taxon>
        <taxon>ecological metagenomes</taxon>
    </lineage>
</organism>
<gene>
    <name evidence="1" type="ORF">LCGC14_0803810</name>
</gene>
<name>A0A0F9PTH9_9ZZZZ</name>
<proteinExistence type="predicted"/>
<dbReference type="EMBL" id="LAZR01002178">
    <property type="protein sequence ID" value="KKN33449.1"/>
    <property type="molecule type" value="Genomic_DNA"/>
</dbReference>
<comment type="caution">
    <text evidence="1">The sequence shown here is derived from an EMBL/GenBank/DDBJ whole genome shotgun (WGS) entry which is preliminary data.</text>
</comment>
<sequence length="165" mass="19309">MRYCYNCLLRFRNQYDHKYLNRKLVIPLVKQLKSGDISKISIDQGIAPIDKIKTLKDKCDSELEKKVLDEIVLQKLPIPDEAQKTYYEGDIPITKADFFYSPGTFVFVDGPPHTSDQVQIEDREKRNKLESVNFTVIELDFKDGAYNENHSLIEKEVLKMKEYLD</sequence>